<evidence type="ECO:0000313" key="1">
    <source>
        <dbReference type="EMBL" id="KAK4115142.1"/>
    </source>
</evidence>
<name>A0AAN6TIK2_9PEZI</name>
<dbReference type="GeneID" id="89933932"/>
<accession>A0AAN6TIK2</accession>
<keyword evidence="2" id="KW-1185">Reference proteome</keyword>
<evidence type="ECO:0000313" key="2">
    <source>
        <dbReference type="Proteomes" id="UP001302812"/>
    </source>
</evidence>
<reference evidence="1" key="1">
    <citation type="journal article" date="2023" name="Mol. Phylogenet. Evol.">
        <title>Genome-scale phylogeny and comparative genomics of the fungal order Sordariales.</title>
        <authorList>
            <person name="Hensen N."/>
            <person name="Bonometti L."/>
            <person name="Westerberg I."/>
            <person name="Brannstrom I.O."/>
            <person name="Guillou S."/>
            <person name="Cros-Aarteil S."/>
            <person name="Calhoun S."/>
            <person name="Haridas S."/>
            <person name="Kuo A."/>
            <person name="Mondo S."/>
            <person name="Pangilinan J."/>
            <person name="Riley R."/>
            <person name="LaButti K."/>
            <person name="Andreopoulos B."/>
            <person name="Lipzen A."/>
            <person name="Chen C."/>
            <person name="Yan M."/>
            <person name="Daum C."/>
            <person name="Ng V."/>
            <person name="Clum A."/>
            <person name="Steindorff A."/>
            <person name="Ohm R.A."/>
            <person name="Martin F."/>
            <person name="Silar P."/>
            <person name="Natvig D.O."/>
            <person name="Lalanne C."/>
            <person name="Gautier V."/>
            <person name="Ament-Velasquez S.L."/>
            <person name="Kruys A."/>
            <person name="Hutchinson M.I."/>
            <person name="Powell A.J."/>
            <person name="Barry K."/>
            <person name="Miller A.N."/>
            <person name="Grigoriev I.V."/>
            <person name="Debuchy R."/>
            <person name="Gladieux P."/>
            <person name="Hiltunen Thoren M."/>
            <person name="Johannesson H."/>
        </authorList>
    </citation>
    <scope>NUCLEOTIDE SEQUENCE</scope>
    <source>
        <strain evidence="1">CBS 508.74</strain>
    </source>
</reference>
<protein>
    <submittedName>
        <fullName evidence="1">Uncharacterized protein</fullName>
    </submittedName>
</protein>
<comment type="caution">
    <text evidence="1">The sequence shown here is derived from an EMBL/GenBank/DDBJ whole genome shotgun (WGS) entry which is preliminary data.</text>
</comment>
<dbReference type="Proteomes" id="UP001302812">
    <property type="component" value="Unassembled WGS sequence"/>
</dbReference>
<dbReference type="EMBL" id="MU853335">
    <property type="protein sequence ID" value="KAK4115142.1"/>
    <property type="molecule type" value="Genomic_DNA"/>
</dbReference>
<dbReference type="AlphaFoldDB" id="A0AAN6TIK2"/>
<proteinExistence type="predicted"/>
<gene>
    <name evidence="1" type="ORF">N656DRAFT_484439</name>
</gene>
<sequence length="171" mass="18457">MRGELIIQRLVVSWRQAGEPISLLGLPTSKAASSAPTCQLMQIWLKPEFGQAVEWEGGTLGKSCTVVFIGALGAWLFSLLQPSSNLQKRYNEYHSSPTLFKAQGKNPLYGVALEANHGPVTPQMQPPPRLGNWHQGPIGQLKFSAGLVAVQFGSCGGSRVALRVQRYLGGS</sequence>
<reference evidence="1" key="2">
    <citation type="submission" date="2023-05" db="EMBL/GenBank/DDBJ databases">
        <authorList>
            <consortium name="Lawrence Berkeley National Laboratory"/>
            <person name="Steindorff A."/>
            <person name="Hensen N."/>
            <person name="Bonometti L."/>
            <person name="Westerberg I."/>
            <person name="Brannstrom I.O."/>
            <person name="Guillou S."/>
            <person name="Cros-Aarteil S."/>
            <person name="Calhoun S."/>
            <person name="Haridas S."/>
            <person name="Kuo A."/>
            <person name="Mondo S."/>
            <person name="Pangilinan J."/>
            <person name="Riley R."/>
            <person name="Labutti K."/>
            <person name="Andreopoulos B."/>
            <person name="Lipzen A."/>
            <person name="Chen C."/>
            <person name="Yanf M."/>
            <person name="Daum C."/>
            <person name="Ng V."/>
            <person name="Clum A."/>
            <person name="Ohm R."/>
            <person name="Martin F."/>
            <person name="Silar P."/>
            <person name="Natvig D."/>
            <person name="Lalanne C."/>
            <person name="Gautier V."/>
            <person name="Ament-Velasquez S.L."/>
            <person name="Kruys A."/>
            <person name="Hutchinson M.I."/>
            <person name="Powell A.J."/>
            <person name="Barry K."/>
            <person name="Miller A.N."/>
            <person name="Grigoriev I.V."/>
            <person name="Debuchy R."/>
            <person name="Gladieux P."/>
            <person name="Thoren M.H."/>
            <person name="Johannesson H."/>
        </authorList>
    </citation>
    <scope>NUCLEOTIDE SEQUENCE</scope>
    <source>
        <strain evidence="1">CBS 508.74</strain>
    </source>
</reference>
<organism evidence="1 2">
    <name type="scientific">Canariomyces notabilis</name>
    <dbReference type="NCBI Taxonomy" id="2074819"/>
    <lineage>
        <taxon>Eukaryota</taxon>
        <taxon>Fungi</taxon>
        <taxon>Dikarya</taxon>
        <taxon>Ascomycota</taxon>
        <taxon>Pezizomycotina</taxon>
        <taxon>Sordariomycetes</taxon>
        <taxon>Sordariomycetidae</taxon>
        <taxon>Sordariales</taxon>
        <taxon>Chaetomiaceae</taxon>
        <taxon>Canariomyces</taxon>
    </lineage>
</organism>
<dbReference type="RefSeq" id="XP_064672712.1">
    <property type="nucleotide sequence ID" value="XM_064809808.1"/>
</dbReference>